<keyword evidence="4" id="KW-1185">Reference proteome</keyword>
<dbReference type="InterPro" id="IPR036457">
    <property type="entry name" value="PPM-type-like_dom_sf"/>
</dbReference>
<dbReference type="SMART" id="SM00332">
    <property type="entry name" value="PP2Cc"/>
    <property type="match status" value="1"/>
</dbReference>
<dbReference type="KEGG" id="ifn:GM661_09270"/>
<dbReference type="CDD" id="cd00143">
    <property type="entry name" value="PP2Cc"/>
    <property type="match status" value="1"/>
</dbReference>
<evidence type="ECO:0000256" key="1">
    <source>
        <dbReference type="SAM" id="Coils"/>
    </source>
</evidence>
<keyword evidence="1" id="KW-0175">Coiled coil</keyword>
<reference evidence="3" key="1">
    <citation type="submission" date="2019-12" db="EMBL/GenBank/DDBJ databases">
        <authorList>
            <person name="zhang j."/>
            <person name="sun C.M."/>
        </authorList>
    </citation>
    <scope>NUCLEOTIDE SEQUENCE</scope>
    <source>
        <strain evidence="3">NS-1</strain>
    </source>
</reference>
<feature type="domain" description="PPM-type phosphatase" evidence="2">
    <location>
        <begin position="2"/>
        <end position="235"/>
    </location>
</feature>
<dbReference type="PROSITE" id="PS51746">
    <property type="entry name" value="PPM_2"/>
    <property type="match status" value="1"/>
</dbReference>
<gene>
    <name evidence="3" type="ORF">GM661_09270</name>
</gene>
<dbReference type="InterPro" id="IPR015655">
    <property type="entry name" value="PP2C"/>
</dbReference>
<dbReference type="Pfam" id="PF13672">
    <property type="entry name" value="PP2C_2"/>
    <property type="match status" value="1"/>
</dbReference>
<evidence type="ECO:0000313" key="4">
    <source>
        <dbReference type="Proteomes" id="UP000665020"/>
    </source>
</evidence>
<feature type="coiled-coil region" evidence="1">
    <location>
        <begin position="65"/>
        <end position="92"/>
    </location>
</feature>
<dbReference type="RefSeq" id="WP_125990215.1">
    <property type="nucleotide sequence ID" value="NZ_CP046640.1"/>
</dbReference>
<dbReference type="Proteomes" id="UP000665020">
    <property type="component" value="Chromosome"/>
</dbReference>
<protein>
    <submittedName>
        <fullName evidence="3">Stp1/IreP family PP2C-type Ser/Thr phosphatase</fullName>
    </submittedName>
</protein>
<dbReference type="NCBIfam" id="NF033484">
    <property type="entry name" value="Stp1_PP2C_phos"/>
    <property type="match status" value="1"/>
</dbReference>
<evidence type="ECO:0000259" key="2">
    <source>
        <dbReference type="PROSITE" id="PS51746"/>
    </source>
</evidence>
<dbReference type="SMART" id="SM00331">
    <property type="entry name" value="PP2C_SIG"/>
    <property type="match status" value="1"/>
</dbReference>
<name>A0A8A7K8M7_9FIRM</name>
<dbReference type="InterPro" id="IPR001932">
    <property type="entry name" value="PPM-type_phosphatase-like_dom"/>
</dbReference>
<proteinExistence type="predicted"/>
<dbReference type="AlphaFoldDB" id="A0A8A7K8M7"/>
<evidence type="ECO:0000313" key="3">
    <source>
        <dbReference type="EMBL" id="QTL98153.1"/>
    </source>
</evidence>
<organism evidence="3 4">
    <name type="scientific">Iocasia fonsfrigidae</name>
    <dbReference type="NCBI Taxonomy" id="2682810"/>
    <lineage>
        <taxon>Bacteria</taxon>
        <taxon>Bacillati</taxon>
        <taxon>Bacillota</taxon>
        <taxon>Clostridia</taxon>
        <taxon>Halanaerobiales</taxon>
        <taxon>Halanaerobiaceae</taxon>
        <taxon>Iocasia</taxon>
    </lineage>
</organism>
<dbReference type="SUPFAM" id="SSF81606">
    <property type="entry name" value="PP2C-like"/>
    <property type="match status" value="1"/>
</dbReference>
<dbReference type="Gene3D" id="3.60.40.10">
    <property type="entry name" value="PPM-type phosphatase domain"/>
    <property type="match status" value="1"/>
</dbReference>
<sequence length="235" mass="26573">MQYKIYTNIGKVRDDNEDSYLVKMEPYPLIAVADGMGGHSAGEVASKLAVDFINEYNFVFQNNLLKEIEDSINAANMNIHKLGNQKQEYRDMGTTLSMGIIYQNSLYIGHVGDSRIYLFRDNTGKQLTTDHSLVNQLLKNNQITCKEAFNHPQRHIITQALGTSSNLKVETKKVSLQNNDILLFCTDGLSDMVKFNIIEELYQSHSNLKELSNNLGEKALENGGNDNITFILFRV</sequence>
<dbReference type="PANTHER" id="PTHR47992">
    <property type="entry name" value="PROTEIN PHOSPHATASE"/>
    <property type="match status" value="1"/>
</dbReference>
<dbReference type="EMBL" id="CP046640">
    <property type="protein sequence ID" value="QTL98153.1"/>
    <property type="molecule type" value="Genomic_DNA"/>
</dbReference>
<accession>A0A8A7K8M7</accession>
<dbReference type="GO" id="GO:0004722">
    <property type="term" value="F:protein serine/threonine phosphatase activity"/>
    <property type="evidence" value="ECO:0007669"/>
    <property type="project" value="InterPro"/>
</dbReference>